<gene>
    <name evidence="3" type="ORF">SacxiDRAFT_0536</name>
</gene>
<evidence type="ECO:0000256" key="1">
    <source>
        <dbReference type="SAM" id="Coils"/>
    </source>
</evidence>
<dbReference type="EMBL" id="JH636049">
    <property type="protein sequence ID" value="EID52811.1"/>
    <property type="molecule type" value="Genomic_DNA"/>
</dbReference>
<name>I0UY58_9PSEU</name>
<sequence length="237" mass="25310">MNDRRWGFEEAEDWEYEKSGGLPAPVAEPEETLVGQDADQVVQVVVSPEADVVAVRLSPQWRQVVDPRALHTSVLSAANAATVSALARSVEHADLAADGTPPENAGADESALTTRDVQRLLDTVEEELRQFTARLSAIVDQPAQVRSSGGHVQGSAQRGQVLALDIDSAWAGQARHTEIETELTEVLRGLHEASTPQEMSAGPRGSAISELMGLAANPRLLMRRLGMPAPTEPTGEG</sequence>
<protein>
    <recommendedName>
        <fullName evidence="5">YbaB/EbfC DNA-binding family protein</fullName>
    </recommendedName>
</protein>
<dbReference type="HOGENOM" id="CLU_1239409_0_0_11"/>
<proteinExistence type="predicted"/>
<organism evidence="3 4">
    <name type="scientific">Saccharomonospora xinjiangensis XJ-54</name>
    <dbReference type="NCBI Taxonomy" id="882086"/>
    <lineage>
        <taxon>Bacteria</taxon>
        <taxon>Bacillati</taxon>
        <taxon>Actinomycetota</taxon>
        <taxon>Actinomycetes</taxon>
        <taxon>Pseudonocardiales</taxon>
        <taxon>Pseudonocardiaceae</taxon>
        <taxon>Saccharomonospora</taxon>
    </lineage>
</organism>
<dbReference type="eggNOG" id="ENOG5034A17">
    <property type="taxonomic scope" value="Bacteria"/>
</dbReference>
<feature type="coiled-coil region" evidence="1">
    <location>
        <begin position="114"/>
        <end position="141"/>
    </location>
</feature>
<feature type="region of interest" description="Disordered" evidence="2">
    <location>
        <begin position="1"/>
        <end position="27"/>
    </location>
</feature>
<evidence type="ECO:0000313" key="4">
    <source>
        <dbReference type="Proteomes" id="UP000004691"/>
    </source>
</evidence>
<keyword evidence="1" id="KW-0175">Coiled coil</keyword>
<dbReference type="OrthoDB" id="3697557at2"/>
<evidence type="ECO:0000256" key="2">
    <source>
        <dbReference type="SAM" id="MobiDB-lite"/>
    </source>
</evidence>
<dbReference type="Proteomes" id="UP000004691">
    <property type="component" value="Unassembled WGS sequence"/>
</dbReference>
<evidence type="ECO:0000313" key="3">
    <source>
        <dbReference type="EMBL" id="EID52811.1"/>
    </source>
</evidence>
<dbReference type="STRING" id="882086.SacxiDRAFT_0536"/>
<accession>I0UY58</accession>
<dbReference type="RefSeq" id="WP_006236916.1">
    <property type="nucleotide sequence ID" value="NZ_JH636049.1"/>
</dbReference>
<reference evidence="3 4" key="1">
    <citation type="submission" date="2012-01" db="EMBL/GenBank/DDBJ databases">
        <title>Improved High-Quality Draft sequence of Saccharomonospora xinjiangensis XJ-54.</title>
        <authorList>
            <consortium name="US DOE Joint Genome Institute"/>
            <person name="Lucas S."/>
            <person name="Han J."/>
            <person name="Lapidus A."/>
            <person name="Cheng J.-F."/>
            <person name="Goodwin L."/>
            <person name="Pitluck S."/>
            <person name="Peters L."/>
            <person name="Mikhailova N."/>
            <person name="Teshima H."/>
            <person name="Detter J.C."/>
            <person name="Han C."/>
            <person name="Tapia R."/>
            <person name="Land M."/>
            <person name="Hauser L."/>
            <person name="Kyrpides N."/>
            <person name="Ivanova N."/>
            <person name="Pagani I."/>
            <person name="Brambilla E.-M."/>
            <person name="Klenk H.-P."/>
            <person name="Woyke T."/>
        </authorList>
    </citation>
    <scope>NUCLEOTIDE SEQUENCE [LARGE SCALE GENOMIC DNA]</scope>
    <source>
        <strain evidence="3 4">XJ-54</strain>
    </source>
</reference>
<dbReference type="AlphaFoldDB" id="I0UY58"/>
<keyword evidence="4" id="KW-1185">Reference proteome</keyword>
<evidence type="ECO:0008006" key="5">
    <source>
        <dbReference type="Google" id="ProtNLM"/>
    </source>
</evidence>